<accession>A9A3V1</accession>
<keyword evidence="3" id="KW-1185">Reference proteome</keyword>
<dbReference type="Pfam" id="PF00565">
    <property type="entry name" value="SNase"/>
    <property type="match status" value="1"/>
</dbReference>
<dbReference type="STRING" id="436308.Nmar_1467"/>
<dbReference type="InterPro" id="IPR016071">
    <property type="entry name" value="Staphylococal_nuclease_OB-fold"/>
</dbReference>
<dbReference type="eggNOG" id="arCOG03192">
    <property type="taxonomic scope" value="Archaea"/>
</dbReference>
<proteinExistence type="predicted"/>
<evidence type="ECO:0000313" key="2">
    <source>
        <dbReference type="EMBL" id="ABX13363.1"/>
    </source>
</evidence>
<gene>
    <name evidence="2" type="ordered locus">Nmar_1467</name>
</gene>
<dbReference type="GeneID" id="5774679"/>
<dbReference type="KEGG" id="nmr:Nmar_1467"/>
<feature type="domain" description="TNase-like" evidence="1">
    <location>
        <begin position="84"/>
        <end position="173"/>
    </location>
</feature>
<dbReference type="SMART" id="SM00318">
    <property type="entry name" value="SNc"/>
    <property type="match status" value="1"/>
</dbReference>
<reference evidence="2 3" key="1">
    <citation type="journal article" date="2010" name="Proc. Natl. Acad. Sci. U.S.A.">
        <title>Nitrosopumilus maritimus genome reveals unique mechanisms for nitrification and autotrophy in globally distributed marine crenarchaea.</title>
        <authorList>
            <person name="Walker C.B."/>
            <person name="de la Torre J.R."/>
            <person name="Klotz M.G."/>
            <person name="Urakawa H."/>
            <person name="Pinel N."/>
            <person name="Arp D.J."/>
            <person name="Brochier-Armanet C."/>
            <person name="Chain P.S."/>
            <person name="Chan P.P."/>
            <person name="Gollabgir A."/>
            <person name="Hemp J."/>
            <person name="Hugler M."/>
            <person name="Karr E.A."/>
            <person name="Konneke M."/>
            <person name="Shin M."/>
            <person name="Lawton T.J."/>
            <person name="Lowe T."/>
            <person name="Martens-Habbena W."/>
            <person name="Sayavedra-Soto L.A."/>
            <person name="Lang D."/>
            <person name="Sievert S.M."/>
            <person name="Rosenzweig A.C."/>
            <person name="Manning G."/>
            <person name="Stahl D.A."/>
        </authorList>
    </citation>
    <scope>NUCLEOTIDE SEQUENCE [LARGE SCALE GENOMIC DNA]</scope>
    <source>
        <strain evidence="2 3">SCM1</strain>
    </source>
</reference>
<dbReference type="EMBL" id="CP000866">
    <property type="protein sequence ID" value="ABX13363.1"/>
    <property type="molecule type" value="Genomic_DNA"/>
</dbReference>
<dbReference type="InParanoid" id="A9A3V1"/>
<dbReference type="EnsemblBacteria" id="ABX13363">
    <property type="protein sequence ID" value="ABX13363"/>
    <property type="gene ID" value="Nmar_1467"/>
</dbReference>
<dbReference type="OrthoDB" id="3327at2157"/>
<protein>
    <submittedName>
        <fullName evidence="2">Excalibur domain protein</fullName>
    </submittedName>
</protein>
<dbReference type="PROSITE" id="PS01284">
    <property type="entry name" value="TNASE_2"/>
    <property type="match status" value="1"/>
</dbReference>
<dbReference type="AlphaFoldDB" id="A9A3V1"/>
<dbReference type="Proteomes" id="UP000000792">
    <property type="component" value="Chromosome"/>
</dbReference>
<dbReference type="HOGENOM" id="CLU_093374_0_0_2"/>
<dbReference type="Gene3D" id="2.40.50.90">
    <property type="match status" value="1"/>
</dbReference>
<dbReference type="GO" id="GO:0003676">
    <property type="term" value="F:nucleic acid binding"/>
    <property type="evidence" value="ECO:0007669"/>
    <property type="project" value="InterPro"/>
</dbReference>
<dbReference type="SUPFAM" id="SSF50199">
    <property type="entry name" value="Staphylococcal nuclease"/>
    <property type="match status" value="1"/>
</dbReference>
<dbReference type="RefSeq" id="WP_012215850.1">
    <property type="nucleotide sequence ID" value="NC_010085.1"/>
</dbReference>
<evidence type="ECO:0000259" key="1">
    <source>
        <dbReference type="PROSITE" id="PS50830"/>
    </source>
</evidence>
<dbReference type="InterPro" id="IPR002071">
    <property type="entry name" value="Thermonucl_AS"/>
</dbReference>
<dbReference type="InterPro" id="IPR035437">
    <property type="entry name" value="SNase_OB-fold_sf"/>
</dbReference>
<organism evidence="2 3">
    <name type="scientific">Nitrosopumilus maritimus (strain SCM1)</name>
    <dbReference type="NCBI Taxonomy" id="436308"/>
    <lineage>
        <taxon>Archaea</taxon>
        <taxon>Nitrososphaerota</taxon>
        <taxon>Nitrososphaeria</taxon>
        <taxon>Nitrosopumilales</taxon>
        <taxon>Nitrosopumilaceae</taxon>
        <taxon>Nitrosopumilus</taxon>
    </lineage>
</organism>
<dbReference type="PROSITE" id="PS50830">
    <property type="entry name" value="TNASE_3"/>
    <property type="match status" value="1"/>
</dbReference>
<sequence length="259" mass="28425">MNTKLLRNLGIAAVVVIVTIFAVGSIEQQEQKLDSVENKIEVESVPVENEIEVKNEPVENKIVESVPVEKQIVVKSTECSGDALCFSGKITQIIDGDTVKVDGKSIRFALVDAPELKYDGGQAKQFLEQVCPVGSQVIVDQDDDQLSDKYGRMLGVIYCNGMNLNQEILDSGIGDLYEAFCDQSEFATHYWATKHGCGDSEDEITTQQIQDCDSSYPDFCIPSSPPDLDCGDISQKDFTVLQPDPHRFDGDKDGIGCES</sequence>
<evidence type="ECO:0000313" key="3">
    <source>
        <dbReference type="Proteomes" id="UP000000792"/>
    </source>
</evidence>
<dbReference type="GO" id="GO:0004518">
    <property type="term" value="F:nuclease activity"/>
    <property type="evidence" value="ECO:0007669"/>
    <property type="project" value="InterPro"/>
</dbReference>
<name>A9A3V1_NITMS</name>